<keyword evidence="1" id="KW-1133">Transmembrane helix</keyword>
<evidence type="ECO:0000313" key="2">
    <source>
        <dbReference type="EMBL" id="QTD52006.1"/>
    </source>
</evidence>
<dbReference type="EMBL" id="CP071793">
    <property type="protein sequence ID" value="QTD52006.1"/>
    <property type="molecule type" value="Genomic_DNA"/>
</dbReference>
<keyword evidence="3" id="KW-1185">Reference proteome</keyword>
<evidence type="ECO:0000256" key="1">
    <source>
        <dbReference type="SAM" id="Phobius"/>
    </source>
</evidence>
<reference evidence="2" key="1">
    <citation type="submission" date="2021-03" db="EMBL/GenBank/DDBJ databases">
        <title>Acanthopleuribacteraceae sp. M133.</title>
        <authorList>
            <person name="Wang G."/>
        </authorList>
    </citation>
    <scope>NUCLEOTIDE SEQUENCE</scope>
    <source>
        <strain evidence="2">M133</strain>
    </source>
</reference>
<name>A0A8A4TPV5_SULCO</name>
<dbReference type="KEGG" id="scor:J3U87_05990"/>
<evidence type="ECO:0008006" key="4">
    <source>
        <dbReference type="Google" id="ProtNLM"/>
    </source>
</evidence>
<dbReference type="RefSeq" id="WP_237382116.1">
    <property type="nucleotide sequence ID" value="NZ_CP071793.1"/>
</dbReference>
<feature type="transmembrane region" description="Helical" evidence="1">
    <location>
        <begin position="25"/>
        <end position="43"/>
    </location>
</feature>
<dbReference type="Proteomes" id="UP000663929">
    <property type="component" value="Chromosome"/>
</dbReference>
<organism evidence="2 3">
    <name type="scientific">Sulfidibacter corallicola</name>
    <dbReference type="NCBI Taxonomy" id="2818388"/>
    <lineage>
        <taxon>Bacteria</taxon>
        <taxon>Pseudomonadati</taxon>
        <taxon>Acidobacteriota</taxon>
        <taxon>Holophagae</taxon>
        <taxon>Acanthopleuribacterales</taxon>
        <taxon>Acanthopleuribacteraceae</taxon>
        <taxon>Sulfidibacter</taxon>
    </lineage>
</organism>
<sequence>MINLAISIGVALVLAIGLVLLQTSWFIYVPMGLVAGVTTFLVLGRRIQTQLEAIMYQMQKDIQSGKLDRAIDTLKQGYSLKNRHIFVEGQLNSQIGVLYYLKKDHERALEYLSKGFVKHHIAQCMLAIIHYKRKNLDEMKKVMDETIRANGKQSICYGLYAWLLHQNKDKEGAMAMLQKGLKKMPDDEKLTNNLTLLQNDKKMKMKAYGDMWVQFMLERPPRVQQEAPPHMRMRRKAMFR</sequence>
<evidence type="ECO:0000313" key="3">
    <source>
        <dbReference type="Proteomes" id="UP000663929"/>
    </source>
</evidence>
<dbReference type="SUPFAM" id="SSF48452">
    <property type="entry name" value="TPR-like"/>
    <property type="match status" value="1"/>
</dbReference>
<dbReference type="Gene3D" id="1.25.40.10">
    <property type="entry name" value="Tetratricopeptide repeat domain"/>
    <property type="match status" value="1"/>
</dbReference>
<dbReference type="InterPro" id="IPR011990">
    <property type="entry name" value="TPR-like_helical_dom_sf"/>
</dbReference>
<accession>A0A8A4TPV5</accession>
<keyword evidence="1" id="KW-0472">Membrane</keyword>
<proteinExistence type="predicted"/>
<protein>
    <recommendedName>
        <fullName evidence="4">Tetratricopeptide repeat protein</fullName>
    </recommendedName>
</protein>
<dbReference type="AlphaFoldDB" id="A0A8A4TPV5"/>
<gene>
    <name evidence="2" type="ORF">J3U87_05990</name>
</gene>
<keyword evidence="1" id="KW-0812">Transmembrane</keyword>